<evidence type="ECO:0000313" key="1">
    <source>
        <dbReference type="EMBL" id="KAL3621674.1"/>
    </source>
</evidence>
<name>A0ABD3BWL7_9LAMI</name>
<dbReference type="EMBL" id="JAVIJP010000066">
    <property type="protein sequence ID" value="KAL3621674.1"/>
    <property type="molecule type" value="Genomic_DNA"/>
</dbReference>
<organism evidence="1 2">
    <name type="scientific">Castilleja foliolosa</name>
    <dbReference type="NCBI Taxonomy" id="1961234"/>
    <lineage>
        <taxon>Eukaryota</taxon>
        <taxon>Viridiplantae</taxon>
        <taxon>Streptophyta</taxon>
        <taxon>Embryophyta</taxon>
        <taxon>Tracheophyta</taxon>
        <taxon>Spermatophyta</taxon>
        <taxon>Magnoliopsida</taxon>
        <taxon>eudicotyledons</taxon>
        <taxon>Gunneridae</taxon>
        <taxon>Pentapetalae</taxon>
        <taxon>asterids</taxon>
        <taxon>lamiids</taxon>
        <taxon>Lamiales</taxon>
        <taxon>Orobanchaceae</taxon>
        <taxon>Pedicularideae</taxon>
        <taxon>Castillejinae</taxon>
        <taxon>Castilleja</taxon>
    </lineage>
</organism>
<evidence type="ECO:0000313" key="2">
    <source>
        <dbReference type="Proteomes" id="UP001632038"/>
    </source>
</evidence>
<dbReference type="AlphaFoldDB" id="A0ABD3BWL7"/>
<gene>
    <name evidence="1" type="ORF">CASFOL_036586</name>
</gene>
<sequence>MFMEWMELNKIDPKARELTYSDAPSEFVWDKYAKKWKARQRNMSIGSTPLPGQRMYGVTPGSIYPMIYYTDNVNPFKIQNCG</sequence>
<keyword evidence="2" id="KW-1185">Reference proteome</keyword>
<comment type="caution">
    <text evidence="1">The sequence shown here is derived from an EMBL/GenBank/DDBJ whole genome shotgun (WGS) entry which is preliminary data.</text>
</comment>
<proteinExistence type="predicted"/>
<reference evidence="2" key="1">
    <citation type="journal article" date="2024" name="IScience">
        <title>Strigolactones Initiate the Formation of Haustorium-like Structures in Castilleja.</title>
        <authorList>
            <person name="Buerger M."/>
            <person name="Peterson D."/>
            <person name="Chory J."/>
        </authorList>
    </citation>
    <scope>NUCLEOTIDE SEQUENCE [LARGE SCALE GENOMIC DNA]</scope>
</reference>
<dbReference type="Proteomes" id="UP001632038">
    <property type="component" value="Unassembled WGS sequence"/>
</dbReference>
<accession>A0ABD3BWL7</accession>
<protein>
    <submittedName>
        <fullName evidence="1">Uncharacterized protein</fullName>
    </submittedName>
</protein>